<organism evidence="1 2">
    <name type="scientific">Parelaphostrongylus tenuis</name>
    <name type="common">Meningeal worm</name>
    <dbReference type="NCBI Taxonomy" id="148309"/>
    <lineage>
        <taxon>Eukaryota</taxon>
        <taxon>Metazoa</taxon>
        <taxon>Ecdysozoa</taxon>
        <taxon>Nematoda</taxon>
        <taxon>Chromadorea</taxon>
        <taxon>Rhabditida</taxon>
        <taxon>Rhabditina</taxon>
        <taxon>Rhabditomorpha</taxon>
        <taxon>Strongyloidea</taxon>
        <taxon>Metastrongylidae</taxon>
        <taxon>Parelaphostrongylus</taxon>
    </lineage>
</organism>
<reference evidence="1" key="1">
    <citation type="submission" date="2021-06" db="EMBL/GenBank/DDBJ databases">
        <title>Parelaphostrongylus tenuis whole genome reference sequence.</title>
        <authorList>
            <person name="Garwood T.J."/>
            <person name="Larsen P.A."/>
            <person name="Fountain-Jones N.M."/>
            <person name="Garbe J.R."/>
            <person name="Macchietto M.G."/>
            <person name="Kania S.A."/>
            <person name="Gerhold R.W."/>
            <person name="Richards J.E."/>
            <person name="Wolf T.M."/>
        </authorList>
    </citation>
    <scope>NUCLEOTIDE SEQUENCE</scope>
    <source>
        <strain evidence="1">MNPRO001-30</strain>
        <tissue evidence="1">Meninges</tissue>
    </source>
</reference>
<accession>A0AAD5QDK0</accession>
<dbReference type="Proteomes" id="UP001196413">
    <property type="component" value="Unassembled WGS sequence"/>
</dbReference>
<sequence length="130" mass="14391">MTVTGFLPINMAYSKEVNVRVKTFGTAASSDEVQTFVSRLVMQTVFDVLEQQSRLAVLPDTIISSILNQLAAQVRYEALEYKGVEQDPKELCSAEGGVAEKSINDSYYDLYQLSGNFNSKKCQPRAGPKN</sequence>
<protein>
    <submittedName>
        <fullName evidence="1">Uncharacterized protein</fullName>
    </submittedName>
</protein>
<dbReference type="AlphaFoldDB" id="A0AAD5QDK0"/>
<evidence type="ECO:0000313" key="1">
    <source>
        <dbReference type="EMBL" id="KAJ1348013.1"/>
    </source>
</evidence>
<name>A0AAD5QDK0_PARTN</name>
<gene>
    <name evidence="1" type="ORF">KIN20_003221</name>
</gene>
<dbReference type="EMBL" id="JAHQIW010000416">
    <property type="protein sequence ID" value="KAJ1348013.1"/>
    <property type="molecule type" value="Genomic_DNA"/>
</dbReference>
<proteinExistence type="predicted"/>
<evidence type="ECO:0000313" key="2">
    <source>
        <dbReference type="Proteomes" id="UP001196413"/>
    </source>
</evidence>
<comment type="caution">
    <text evidence="1">The sequence shown here is derived from an EMBL/GenBank/DDBJ whole genome shotgun (WGS) entry which is preliminary data.</text>
</comment>
<keyword evidence="2" id="KW-1185">Reference proteome</keyword>